<dbReference type="InterPro" id="IPR027417">
    <property type="entry name" value="P-loop_NTPase"/>
</dbReference>
<feature type="compositionally biased region" description="Polar residues" evidence="5">
    <location>
        <begin position="1"/>
        <end position="10"/>
    </location>
</feature>
<dbReference type="RefSeq" id="XP_037150664.1">
    <property type="nucleotide sequence ID" value="XM_037293011.1"/>
</dbReference>
<gene>
    <name evidence="6" type="ORF">HO133_002084</name>
</gene>
<accession>A0A8H6CDH0</accession>
<name>A0A8H6CDH0_9LECA</name>
<dbReference type="PRINTS" id="PR00094">
    <property type="entry name" value="ADENYLTKNASE"/>
</dbReference>
<organism evidence="6 7">
    <name type="scientific">Letharia lupina</name>
    <dbReference type="NCBI Taxonomy" id="560253"/>
    <lineage>
        <taxon>Eukaryota</taxon>
        <taxon>Fungi</taxon>
        <taxon>Dikarya</taxon>
        <taxon>Ascomycota</taxon>
        <taxon>Pezizomycotina</taxon>
        <taxon>Lecanoromycetes</taxon>
        <taxon>OSLEUM clade</taxon>
        <taxon>Lecanoromycetidae</taxon>
        <taxon>Lecanorales</taxon>
        <taxon>Lecanorineae</taxon>
        <taxon>Parmeliaceae</taxon>
        <taxon>Letharia</taxon>
    </lineage>
</organism>
<evidence type="ECO:0000256" key="1">
    <source>
        <dbReference type="ARBA" id="ARBA00022679"/>
    </source>
</evidence>
<keyword evidence="2" id="KW-0547">Nucleotide-binding</keyword>
<dbReference type="SUPFAM" id="SSF52540">
    <property type="entry name" value="P-loop containing nucleoside triphosphate hydrolases"/>
    <property type="match status" value="1"/>
</dbReference>
<dbReference type="PANTHER" id="PTHR23359">
    <property type="entry name" value="NUCLEOTIDE KINASE"/>
    <property type="match status" value="1"/>
</dbReference>
<evidence type="ECO:0000256" key="5">
    <source>
        <dbReference type="SAM" id="MobiDB-lite"/>
    </source>
</evidence>
<reference evidence="6 7" key="1">
    <citation type="journal article" date="2020" name="Genomics">
        <title>Complete, high-quality genomes from long-read metagenomic sequencing of two wolf lichen thalli reveals enigmatic genome architecture.</title>
        <authorList>
            <person name="McKenzie S.K."/>
            <person name="Walston R.F."/>
            <person name="Allen J.L."/>
        </authorList>
    </citation>
    <scope>NUCLEOTIDE SEQUENCE [LARGE SCALE GENOMIC DNA]</scope>
    <source>
        <strain evidence="6">WasteWater1</strain>
    </source>
</reference>
<dbReference type="GO" id="GO:0005524">
    <property type="term" value="F:ATP binding"/>
    <property type="evidence" value="ECO:0007669"/>
    <property type="project" value="InterPro"/>
</dbReference>
<evidence type="ECO:0008006" key="8">
    <source>
        <dbReference type="Google" id="ProtNLM"/>
    </source>
</evidence>
<dbReference type="AlphaFoldDB" id="A0A8H6CDH0"/>
<dbReference type="CDD" id="cd01428">
    <property type="entry name" value="ADK"/>
    <property type="match status" value="1"/>
</dbReference>
<keyword evidence="7" id="KW-1185">Reference proteome</keyword>
<evidence type="ECO:0000256" key="2">
    <source>
        <dbReference type="ARBA" id="ARBA00022741"/>
    </source>
</evidence>
<evidence type="ECO:0000313" key="6">
    <source>
        <dbReference type="EMBL" id="KAF6221229.1"/>
    </source>
</evidence>
<keyword evidence="1 4" id="KW-0808">Transferase</keyword>
<dbReference type="Gene3D" id="3.40.50.300">
    <property type="entry name" value="P-loop containing nucleotide triphosphate hydrolases"/>
    <property type="match status" value="1"/>
</dbReference>
<comment type="similarity">
    <text evidence="4">Belongs to the adenylate kinase family.</text>
</comment>
<dbReference type="HAMAP" id="MF_00235">
    <property type="entry name" value="Adenylate_kinase_Adk"/>
    <property type="match status" value="1"/>
</dbReference>
<dbReference type="GeneID" id="59330498"/>
<evidence type="ECO:0000256" key="3">
    <source>
        <dbReference type="ARBA" id="ARBA00022777"/>
    </source>
</evidence>
<feature type="region of interest" description="Disordered" evidence="5">
    <location>
        <begin position="1"/>
        <end position="20"/>
    </location>
</feature>
<sequence length="233" mass="25348">MAEMDQTNTLDGAGGATSPPSELEQAQIICVIGGPGVGKGTQCARLVTDLGVLHLSVGDLLRAGADKILAKQGIDIVAYMRDGKLVPKETVQGILEDAIVFNVKAGKTHILLDGFPRSVDQTKLFEASDCKIKAMLLFQGSRETLLQRVLNRAKTSGRVDDTEAIFEKRYQGFLDESEEIIRYFEQEEKLVKMDCDRPLAQIYKEIMELRIFSGGPNEGKGLGSLNGEGGTKT</sequence>
<dbReference type="GO" id="GO:0006139">
    <property type="term" value="P:nucleobase-containing compound metabolic process"/>
    <property type="evidence" value="ECO:0007669"/>
    <property type="project" value="InterPro"/>
</dbReference>
<evidence type="ECO:0000313" key="7">
    <source>
        <dbReference type="Proteomes" id="UP000593566"/>
    </source>
</evidence>
<dbReference type="PROSITE" id="PS00113">
    <property type="entry name" value="ADENYLATE_KINASE"/>
    <property type="match status" value="1"/>
</dbReference>
<keyword evidence="3 4" id="KW-0418">Kinase</keyword>
<dbReference type="InterPro" id="IPR033690">
    <property type="entry name" value="Adenylat_kinase_CS"/>
</dbReference>
<dbReference type="GO" id="GO:0019205">
    <property type="term" value="F:nucleobase-containing compound kinase activity"/>
    <property type="evidence" value="ECO:0007669"/>
    <property type="project" value="InterPro"/>
</dbReference>
<proteinExistence type="inferred from homology"/>
<comment type="caution">
    <text evidence="6">The sequence shown here is derived from an EMBL/GenBank/DDBJ whole genome shotgun (WGS) entry which is preliminary data.</text>
</comment>
<dbReference type="InterPro" id="IPR000850">
    <property type="entry name" value="Adenylat/UMP-CMP_kin"/>
</dbReference>
<dbReference type="EMBL" id="JACCJB010000014">
    <property type="protein sequence ID" value="KAF6221229.1"/>
    <property type="molecule type" value="Genomic_DNA"/>
</dbReference>
<dbReference type="Proteomes" id="UP000593566">
    <property type="component" value="Unassembled WGS sequence"/>
</dbReference>
<evidence type="ECO:0000256" key="4">
    <source>
        <dbReference type="RuleBase" id="RU003330"/>
    </source>
</evidence>
<dbReference type="Pfam" id="PF00406">
    <property type="entry name" value="ADK"/>
    <property type="match status" value="1"/>
</dbReference>
<protein>
    <recommendedName>
        <fullName evidence="8">Adenylate kinase</fullName>
    </recommendedName>
</protein>